<feature type="region of interest" description="Disordered" evidence="1">
    <location>
        <begin position="1"/>
        <end position="26"/>
    </location>
</feature>
<sequence>MSNPSRAVGPKDQEPPRPLQSSRSSYPPAAPLVWINGWPGVGKRSIAENLSGLLGLERTIVILNCNYNAASSLNIHPETCLGELSSTKPSSGCITITHTLPLAYTGGPATTPPLTGGGANRAALDLRLKRLKRPYVDDRDHLRVVGRHIMRRRYRSGKTMPLTSTRKLSTMSIASEHSSTNRYAHSETGGMGIRSPESRPEAPYPPDSPSPAAAPALSHHSPGVGVTPPLPALFRSTPSSRQPSTQASSPQSRRPRNPKSLHLDLSLGCRLRGSYDVCMLSSAAPAVASNRDYPAVMSSHPNDDEIGVGGGAITGTDYFTPFPYSAQLSGVTSYPVEPTSAGSVRGEGPTRKRSGTLLINRALSEAGAKMSDSVRLKRRPFSVIGQPSSVQDGIDWKGYQDISSKNQKRVFPSSSLDTSSPESPISPGSGPDSSWSTMLRSNSFASTCSGFTIGKPMIPLSTQMTSARRRTYSVAGAFFAPLSTLQAPREDLSRIESLRTKYSTGKQSSKSRSEPRRSPPLSAGIISQNNSTSSPHYCWTRGQAIPNGVRSNRLSQPITPCPPSSQGRQYQPVDSLEHGKLSPSEAQRHLESQAPARSASPPLRDPTPIPVSATNPSPPRPSSLATPPAFLKLQTCPTSPTSYSTSASPRKPQSPLFQSVSLNGSADGEDGETEGTERKPSWEGIDLLSPTGPAGGRRGSEKSQGPTSPLRRSIEEAEDIFKGNGEVKTDSSTPTSIEVTPTSSPLSNIPLAHTPKTSPPSPPLRVLPPIPLCSPGATPPSQLALPPLLPFSPSSSFPPFSPPSFAPPPPPPTRPRALSDDTSHRAVHRQRTFMSYVSPRSFRTTTIIVTDCQTADLSGAGAANSFRQAAQDSGRPFVAVTLECSEDETAKRIKNIERACCDGTSAAFGTSGPKSKLRDVGVAMSVRRGRGLFRFGERGRVRSSSVREKFGGSGGASGTGTVSAPTRPIRSHCGAATRRKCGEGEIFVDEERLVNLLSLDVTELEANEAASRIWQFLGDIDARCRMLKEN</sequence>
<feature type="compositionally biased region" description="Low complexity" evidence="1">
    <location>
        <begin position="412"/>
        <end position="436"/>
    </location>
</feature>
<feature type="compositionally biased region" description="Pro residues" evidence="1">
    <location>
        <begin position="757"/>
        <end position="770"/>
    </location>
</feature>
<organism evidence="2 3">
    <name type="scientific">Zalerion maritima</name>
    <dbReference type="NCBI Taxonomy" id="339359"/>
    <lineage>
        <taxon>Eukaryota</taxon>
        <taxon>Fungi</taxon>
        <taxon>Dikarya</taxon>
        <taxon>Ascomycota</taxon>
        <taxon>Pezizomycotina</taxon>
        <taxon>Sordariomycetes</taxon>
        <taxon>Lulworthiomycetidae</taxon>
        <taxon>Lulworthiales</taxon>
        <taxon>Lulworthiaceae</taxon>
        <taxon>Zalerion</taxon>
    </lineage>
</organism>
<feature type="compositionally biased region" description="Polar residues" evidence="1">
    <location>
        <begin position="730"/>
        <end position="747"/>
    </location>
</feature>
<gene>
    <name evidence="2" type="ORF">MKZ38_010435</name>
</gene>
<feature type="region of interest" description="Disordered" evidence="1">
    <location>
        <begin position="944"/>
        <end position="969"/>
    </location>
</feature>
<dbReference type="Proteomes" id="UP001201980">
    <property type="component" value="Unassembled WGS sequence"/>
</dbReference>
<feature type="compositionally biased region" description="Low complexity" evidence="1">
    <location>
        <begin position="210"/>
        <end position="222"/>
    </location>
</feature>
<evidence type="ECO:0000313" key="3">
    <source>
        <dbReference type="Proteomes" id="UP001201980"/>
    </source>
</evidence>
<comment type="caution">
    <text evidence="2">The sequence shown here is derived from an EMBL/GenBank/DDBJ whole genome shotgun (WGS) entry which is preliminary data.</text>
</comment>
<feature type="compositionally biased region" description="Polar residues" evidence="1">
    <location>
        <begin position="655"/>
        <end position="664"/>
    </location>
</feature>
<feature type="compositionally biased region" description="Polar residues" evidence="1">
    <location>
        <begin position="525"/>
        <end position="535"/>
    </location>
</feature>
<feature type="region of interest" description="Disordered" evidence="1">
    <location>
        <begin position="407"/>
        <end position="438"/>
    </location>
</feature>
<feature type="compositionally biased region" description="Basic and acidic residues" evidence="1">
    <location>
        <begin position="712"/>
        <end position="729"/>
    </location>
</feature>
<evidence type="ECO:0000313" key="2">
    <source>
        <dbReference type="EMBL" id="KAJ2903097.1"/>
    </source>
</evidence>
<feature type="compositionally biased region" description="Low complexity" evidence="1">
    <location>
        <begin position="637"/>
        <end position="649"/>
    </location>
</feature>
<feature type="region of interest" description="Disordered" evidence="1">
    <location>
        <begin position="499"/>
        <end position="770"/>
    </location>
</feature>
<feature type="region of interest" description="Disordered" evidence="1">
    <location>
        <begin position="796"/>
        <end position="821"/>
    </location>
</feature>
<proteinExistence type="predicted"/>
<dbReference type="EMBL" id="JAKWBI020000091">
    <property type="protein sequence ID" value="KAJ2903097.1"/>
    <property type="molecule type" value="Genomic_DNA"/>
</dbReference>
<feature type="compositionally biased region" description="Polar residues" evidence="1">
    <location>
        <begin position="549"/>
        <end position="569"/>
    </location>
</feature>
<feature type="compositionally biased region" description="Pro residues" evidence="1">
    <location>
        <begin position="799"/>
        <end position="814"/>
    </location>
</feature>
<accession>A0AAD5WU68</accession>
<feature type="region of interest" description="Disordered" evidence="1">
    <location>
        <begin position="155"/>
        <end position="261"/>
    </location>
</feature>
<dbReference type="AlphaFoldDB" id="A0AAD5WU68"/>
<keyword evidence="3" id="KW-1185">Reference proteome</keyword>
<feature type="compositionally biased region" description="Polar residues" evidence="1">
    <location>
        <begin position="161"/>
        <end position="183"/>
    </location>
</feature>
<feature type="compositionally biased region" description="Polar residues" evidence="1">
    <location>
        <begin position="236"/>
        <end position="252"/>
    </location>
</feature>
<evidence type="ECO:0000256" key="1">
    <source>
        <dbReference type="SAM" id="MobiDB-lite"/>
    </source>
</evidence>
<protein>
    <submittedName>
        <fullName evidence="2">Uncharacterized protein</fullName>
    </submittedName>
</protein>
<feature type="compositionally biased region" description="Basic and acidic residues" evidence="1">
    <location>
        <begin position="575"/>
        <end position="591"/>
    </location>
</feature>
<name>A0AAD5WU68_9PEZI</name>
<reference evidence="2" key="1">
    <citation type="submission" date="2022-07" db="EMBL/GenBank/DDBJ databases">
        <title>Draft genome sequence of Zalerion maritima ATCC 34329, a (micro)plastics degrading marine fungus.</title>
        <authorList>
            <person name="Paco A."/>
            <person name="Goncalves M.F.M."/>
            <person name="Rocha-Santos T.A.P."/>
            <person name="Alves A."/>
        </authorList>
    </citation>
    <scope>NUCLEOTIDE SEQUENCE</scope>
    <source>
        <strain evidence="2">ATCC 34329</strain>
    </source>
</reference>